<comment type="caution">
    <text evidence="1">The sequence shown here is derived from an EMBL/GenBank/DDBJ whole genome shotgun (WGS) entry which is preliminary data.</text>
</comment>
<evidence type="ECO:0000313" key="2">
    <source>
        <dbReference type="Proteomes" id="UP000265520"/>
    </source>
</evidence>
<organism evidence="1 2">
    <name type="scientific">Trifolium medium</name>
    <dbReference type="NCBI Taxonomy" id="97028"/>
    <lineage>
        <taxon>Eukaryota</taxon>
        <taxon>Viridiplantae</taxon>
        <taxon>Streptophyta</taxon>
        <taxon>Embryophyta</taxon>
        <taxon>Tracheophyta</taxon>
        <taxon>Spermatophyta</taxon>
        <taxon>Magnoliopsida</taxon>
        <taxon>eudicotyledons</taxon>
        <taxon>Gunneridae</taxon>
        <taxon>Pentapetalae</taxon>
        <taxon>rosids</taxon>
        <taxon>fabids</taxon>
        <taxon>Fabales</taxon>
        <taxon>Fabaceae</taxon>
        <taxon>Papilionoideae</taxon>
        <taxon>50 kb inversion clade</taxon>
        <taxon>NPAAA clade</taxon>
        <taxon>Hologalegina</taxon>
        <taxon>IRL clade</taxon>
        <taxon>Trifolieae</taxon>
        <taxon>Trifolium</taxon>
    </lineage>
</organism>
<dbReference type="Proteomes" id="UP000265520">
    <property type="component" value="Unassembled WGS sequence"/>
</dbReference>
<keyword evidence="2" id="KW-1185">Reference proteome</keyword>
<dbReference type="AlphaFoldDB" id="A0A392PDX0"/>
<accession>A0A392PDX0</accession>
<protein>
    <submittedName>
        <fullName evidence="1">Cytosolic purine 5'-nucleotidase-like</fullName>
    </submittedName>
</protein>
<evidence type="ECO:0000313" key="1">
    <source>
        <dbReference type="EMBL" id="MCI10303.1"/>
    </source>
</evidence>
<sequence length="113" mass="12936">AKPGFFHEENRANLFEVVPETGMLLNTDNGSPMPQVGNISARLFTEAKNQACQVFQNLSIYLVIVNICCREAMSLICINCFPLNQVHRFCMLGITFMETYYVAKRFLVYYINP</sequence>
<reference evidence="1 2" key="1">
    <citation type="journal article" date="2018" name="Front. Plant Sci.">
        <title>Red Clover (Trifolium pratense) and Zigzag Clover (T. medium) - A Picture of Genomic Similarities and Differences.</title>
        <authorList>
            <person name="Dluhosova J."/>
            <person name="Istvanek J."/>
            <person name="Nedelnik J."/>
            <person name="Repkova J."/>
        </authorList>
    </citation>
    <scope>NUCLEOTIDE SEQUENCE [LARGE SCALE GENOMIC DNA]</scope>
    <source>
        <strain evidence="2">cv. 10/8</strain>
        <tissue evidence="1">Leaf</tissue>
    </source>
</reference>
<gene>
    <name evidence="1" type="ORF">A2U01_0031396</name>
</gene>
<proteinExistence type="predicted"/>
<name>A0A392PDX0_9FABA</name>
<feature type="non-terminal residue" evidence="1">
    <location>
        <position position="1"/>
    </location>
</feature>
<dbReference type="EMBL" id="LXQA010075705">
    <property type="protein sequence ID" value="MCI10303.1"/>
    <property type="molecule type" value="Genomic_DNA"/>
</dbReference>